<evidence type="ECO:0000313" key="2">
    <source>
        <dbReference type="EMBL" id="MDQ2091510.1"/>
    </source>
</evidence>
<dbReference type="EMBL" id="JANHAX010000005">
    <property type="protein sequence ID" value="MDQ2091510.1"/>
    <property type="molecule type" value="Genomic_DNA"/>
</dbReference>
<evidence type="ECO:0000313" key="3">
    <source>
        <dbReference type="Proteomes" id="UP001226762"/>
    </source>
</evidence>
<feature type="transmembrane region" description="Helical" evidence="1">
    <location>
        <begin position="38"/>
        <end position="56"/>
    </location>
</feature>
<evidence type="ECO:0000256" key="1">
    <source>
        <dbReference type="SAM" id="Phobius"/>
    </source>
</evidence>
<keyword evidence="1" id="KW-1133">Transmembrane helix</keyword>
<keyword evidence="1" id="KW-0812">Transmembrane</keyword>
<feature type="transmembrane region" description="Helical" evidence="1">
    <location>
        <begin position="12"/>
        <end position="32"/>
    </location>
</feature>
<dbReference type="Proteomes" id="UP001226762">
    <property type="component" value="Unassembled WGS sequence"/>
</dbReference>
<keyword evidence="1" id="KW-0472">Membrane</keyword>
<comment type="caution">
    <text evidence="2">The sequence shown here is derived from an EMBL/GenBank/DDBJ whole genome shotgun (WGS) entry which is preliminary data.</text>
</comment>
<dbReference type="RefSeq" id="WP_306736798.1">
    <property type="nucleotide sequence ID" value="NZ_JANHAX010000005.1"/>
</dbReference>
<proteinExistence type="predicted"/>
<protein>
    <submittedName>
        <fullName evidence="2">Uncharacterized protein</fullName>
    </submittedName>
</protein>
<reference evidence="2" key="2">
    <citation type="submission" date="2023-02" db="EMBL/GenBank/DDBJ databases">
        <title>'Rhodoalgimonas zhirmunskyi' gen. nov., isolated from a red alga.</title>
        <authorList>
            <person name="Nedashkovskaya O.I."/>
            <person name="Otstavnykh N.Y."/>
            <person name="Bystritskaya E.P."/>
            <person name="Balabanova L.A."/>
            <person name="Isaeva M.P."/>
        </authorList>
    </citation>
    <scope>NUCLEOTIDE SEQUENCE</scope>
    <source>
        <strain evidence="2">KCTC 52189</strain>
    </source>
</reference>
<dbReference type="AlphaFoldDB" id="A0AAE3WGY4"/>
<keyword evidence="3" id="KW-1185">Reference proteome</keyword>
<name>A0AAE3WGY4_9RHOB</name>
<gene>
    <name evidence="2" type="ORF">NO357_16535</name>
</gene>
<accession>A0AAE3WGY4</accession>
<reference evidence="2" key="1">
    <citation type="submission" date="2022-07" db="EMBL/GenBank/DDBJ databases">
        <authorList>
            <person name="Otstavnykh N."/>
            <person name="Isaeva M."/>
            <person name="Bystritskaya E."/>
        </authorList>
    </citation>
    <scope>NUCLEOTIDE SEQUENCE</scope>
    <source>
        <strain evidence="2">KCTC 52189</strain>
    </source>
</reference>
<sequence>MTSYRFENRGRSRRAAVALALIWGALLLGIRIIDLSPWIAAAIFLFTLPAAWEFLIDTCSTLDLDETELTWHSARTGDTVPLAMIQKVRFDTRLDLSVKITLLLKDGRRIRLPHACNPPNRRFEDELKARGLATERHHFSLIG</sequence>
<organism evidence="2 3">
    <name type="scientific">Marimonas arenosa</name>
    <dbReference type="NCBI Taxonomy" id="1795305"/>
    <lineage>
        <taxon>Bacteria</taxon>
        <taxon>Pseudomonadati</taxon>
        <taxon>Pseudomonadota</taxon>
        <taxon>Alphaproteobacteria</taxon>
        <taxon>Rhodobacterales</taxon>
        <taxon>Paracoccaceae</taxon>
        <taxon>Marimonas</taxon>
    </lineage>
</organism>